<evidence type="ECO:0000256" key="1">
    <source>
        <dbReference type="ARBA" id="ARBA00004604"/>
    </source>
</evidence>
<dbReference type="GO" id="GO:0042273">
    <property type="term" value="P:ribosomal large subunit biogenesis"/>
    <property type="evidence" value="ECO:0007669"/>
    <property type="project" value="TreeGrafter"/>
</dbReference>
<dbReference type="GO" id="GO:0006364">
    <property type="term" value="P:rRNA processing"/>
    <property type="evidence" value="ECO:0007669"/>
    <property type="project" value="TreeGrafter"/>
</dbReference>
<evidence type="ECO:0000313" key="7">
    <source>
        <dbReference type="EMBL" id="CEH18822.1"/>
    </source>
</evidence>
<feature type="compositionally biased region" description="Basic and acidic residues" evidence="6">
    <location>
        <begin position="168"/>
        <end position="182"/>
    </location>
</feature>
<keyword evidence="3" id="KW-0690">Ribosome biogenesis</keyword>
<feature type="compositionally biased region" description="Basic and acidic residues" evidence="6">
    <location>
        <begin position="134"/>
        <end position="150"/>
    </location>
</feature>
<keyword evidence="8" id="KW-1185">Reference proteome</keyword>
<dbReference type="STRING" id="401625.A0A0P1BS45"/>
<evidence type="ECO:0000313" key="8">
    <source>
        <dbReference type="Proteomes" id="UP000054845"/>
    </source>
</evidence>
<evidence type="ECO:0000256" key="2">
    <source>
        <dbReference type="ARBA" id="ARBA00007336"/>
    </source>
</evidence>
<dbReference type="Pfam" id="PF05890">
    <property type="entry name" value="Ebp2"/>
    <property type="match status" value="1"/>
</dbReference>
<keyword evidence="5" id="KW-0539">Nucleus</keyword>
<evidence type="ECO:0000256" key="5">
    <source>
        <dbReference type="ARBA" id="ARBA00023242"/>
    </source>
</evidence>
<dbReference type="PANTHER" id="PTHR13028">
    <property type="entry name" value="RRNA PROCESSING PROTEIN EBNA1-BINDING PROTEIN-RELATED"/>
    <property type="match status" value="1"/>
</dbReference>
<comment type="similarity">
    <text evidence="2">Belongs to the EBP2 family.</text>
</comment>
<dbReference type="GO" id="GO:0034399">
    <property type="term" value="C:nuclear periphery"/>
    <property type="evidence" value="ECO:0007669"/>
    <property type="project" value="TreeGrafter"/>
</dbReference>
<accession>A0A0P1BS45</accession>
<dbReference type="EMBL" id="CCYA01000276">
    <property type="protein sequence ID" value="CEH18822.1"/>
    <property type="molecule type" value="Genomic_DNA"/>
</dbReference>
<dbReference type="AlphaFoldDB" id="A0A0P1BS45"/>
<protein>
    <submittedName>
        <fullName evidence="7">Nucleolar protein-like/EBNA1-binding protein</fullName>
    </submittedName>
</protein>
<dbReference type="InterPro" id="IPR008610">
    <property type="entry name" value="Ebp2"/>
</dbReference>
<feature type="region of interest" description="Disordered" evidence="6">
    <location>
        <begin position="134"/>
        <end position="216"/>
    </location>
</feature>
<sequence>MRRIRQDLSIDGGALGQSAPRALPWIEHMTVVYPQRIDAALAGVPDPANDDLKRELAFYKQALDAAIRGRRLCNQAGIPFDRPADFYAEQVKTDEHMERVRQRLLDESAGIKASEEAKRQRELKKFGKKVQVEKQLERQKSKRELNERIKGLKRKHEGALEGDDDDFDVRLETAIDGQERGRGPPSRGGRGQTRPKARMPRSARDAKYGFGGKKKQ</sequence>
<dbReference type="OrthoDB" id="443772at2759"/>
<dbReference type="GO" id="GO:0005730">
    <property type="term" value="C:nucleolus"/>
    <property type="evidence" value="ECO:0007669"/>
    <property type="project" value="UniProtKB-SubCell"/>
</dbReference>
<evidence type="ECO:0000256" key="3">
    <source>
        <dbReference type="ARBA" id="ARBA00022517"/>
    </source>
</evidence>
<comment type="subcellular location">
    <subcellularLocation>
        <location evidence="1">Nucleus</location>
        <location evidence="1">Nucleolus</location>
    </subcellularLocation>
</comment>
<organism evidence="7 8">
    <name type="scientific">Ceraceosorus bombacis</name>
    <dbReference type="NCBI Taxonomy" id="401625"/>
    <lineage>
        <taxon>Eukaryota</taxon>
        <taxon>Fungi</taxon>
        <taxon>Dikarya</taxon>
        <taxon>Basidiomycota</taxon>
        <taxon>Ustilaginomycotina</taxon>
        <taxon>Exobasidiomycetes</taxon>
        <taxon>Ceraceosorales</taxon>
        <taxon>Ceraceosoraceae</taxon>
        <taxon>Ceraceosorus</taxon>
    </lineage>
</organism>
<evidence type="ECO:0000256" key="6">
    <source>
        <dbReference type="SAM" id="MobiDB-lite"/>
    </source>
</evidence>
<keyword evidence="4" id="KW-0175">Coiled coil</keyword>
<dbReference type="PANTHER" id="PTHR13028:SF0">
    <property type="entry name" value="RRNA-PROCESSING PROTEIN EBP2-RELATED"/>
    <property type="match status" value="1"/>
</dbReference>
<reference evidence="7 8" key="1">
    <citation type="submission" date="2014-09" db="EMBL/GenBank/DDBJ databases">
        <authorList>
            <person name="Magalhaes I.L.F."/>
            <person name="Oliveira U."/>
            <person name="Santos F.R."/>
            <person name="Vidigal T.H.D.A."/>
            <person name="Brescovit A.D."/>
            <person name="Santos A.J."/>
        </authorList>
    </citation>
    <scope>NUCLEOTIDE SEQUENCE [LARGE SCALE GENOMIC DNA]</scope>
</reference>
<dbReference type="Proteomes" id="UP000054845">
    <property type="component" value="Unassembled WGS sequence"/>
</dbReference>
<evidence type="ECO:0000256" key="4">
    <source>
        <dbReference type="ARBA" id="ARBA00023054"/>
    </source>
</evidence>
<proteinExistence type="inferred from homology"/>
<name>A0A0P1BS45_9BASI</name>
<dbReference type="GO" id="GO:0030687">
    <property type="term" value="C:preribosome, large subunit precursor"/>
    <property type="evidence" value="ECO:0007669"/>
    <property type="project" value="TreeGrafter"/>
</dbReference>